<dbReference type="Proteomes" id="UP001501578">
    <property type="component" value="Unassembled WGS sequence"/>
</dbReference>
<proteinExistence type="predicted"/>
<keyword evidence="2" id="KW-0812">Transmembrane</keyword>
<feature type="compositionally biased region" description="Pro residues" evidence="1">
    <location>
        <begin position="192"/>
        <end position="221"/>
    </location>
</feature>
<accession>A0ABN1NXU2</accession>
<evidence type="ECO:0000256" key="1">
    <source>
        <dbReference type="SAM" id="MobiDB-lite"/>
    </source>
</evidence>
<evidence type="ECO:0000313" key="4">
    <source>
        <dbReference type="Proteomes" id="UP001501578"/>
    </source>
</evidence>
<keyword evidence="2" id="KW-0472">Membrane</keyword>
<evidence type="ECO:0000313" key="3">
    <source>
        <dbReference type="EMBL" id="GAA0919132.1"/>
    </source>
</evidence>
<name>A0ABN1NXU2_9ACTN</name>
<comment type="caution">
    <text evidence="3">The sequence shown here is derived from an EMBL/GenBank/DDBJ whole genome shotgun (WGS) entry which is preliminary data.</text>
</comment>
<feature type="transmembrane region" description="Helical" evidence="2">
    <location>
        <begin position="158"/>
        <end position="181"/>
    </location>
</feature>
<evidence type="ECO:0000256" key="2">
    <source>
        <dbReference type="SAM" id="Phobius"/>
    </source>
</evidence>
<reference evidence="3 4" key="1">
    <citation type="journal article" date="2019" name="Int. J. Syst. Evol. Microbiol.">
        <title>The Global Catalogue of Microorganisms (GCM) 10K type strain sequencing project: providing services to taxonomists for standard genome sequencing and annotation.</title>
        <authorList>
            <consortium name="The Broad Institute Genomics Platform"/>
            <consortium name="The Broad Institute Genome Sequencing Center for Infectious Disease"/>
            <person name="Wu L."/>
            <person name="Ma J."/>
        </authorList>
    </citation>
    <scope>NUCLEOTIDE SEQUENCE [LARGE SCALE GENOMIC DNA]</scope>
    <source>
        <strain evidence="3 4">JCM 11136</strain>
    </source>
</reference>
<evidence type="ECO:0008006" key="5">
    <source>
        <dbReference type="Google" id="ProtNLM"/>
    </source>
</evidence>
<dbReference type="RefSeq" id="WP_343949118.1">
    <property type="nucleotide sequence ID" value="NZ_BAAAHQ010000007.1"/>
</dbReference>
<feature type="compositionally biased region" description="Low complexity" evidence="1">
    <location>
        <begin position="222"/>
        <end position="235"/>
    </location>
</feature>
<feature type="region of interest" description="Disordered" evidence="1">
    <location>
        <begin position="190"/>
        <end position="245"/>
    </location>
</feature>
<gene>
    <name evidence="3" type="ORF">GCM10009560_16520</name>
</gene>
<dbReference type="EMBL" id="BAAAHQ010000007">
    <property type="protein sequence ID" value="GAA0919132.1"/>
    <property type="molecule type" value="Genomic_DNA"/>
</dbReference>
<keyword evidence="4" id="KW-1185">Reference proteome</keyword>
<sequence>MPSPLQHGDPPHLGPFTVQARLLVAPAGFVYLGRAHDGQEVSLAVLTRGAAFDAAARDRFVNGIRQAAPAGVRGLLGRASGVPQVLAMDTGRAPWVAVPYQPGRPGAERFLTPVLVGGMLIGQAQGPDFAPYWLGDRAPALPGPPPPARPLTETTRRVLLALAVLVGLVLAGLLIALVLLAGRQDGQQLRQPLPPTVQVPTPPPTPASPEPRQPTPSPSPSPSRSGQSSTPGPTSGDDAGDDNPI</sequence>
<keyword evidence="2" id="KW-1133">Transmembrane helix</keyword>
<protein>
    <recommendedName>
        <fullName evidence="5">Serine/threonine protein kinase</fullName>
    </recommendedName>
</protein>
<organism evidence="3 4">
    <name type="scientific">Nonomuraea longicatena</name>
    <dbReference type="NCBI Taxonomy" id="83682"/>
    <lineage>
        <taxon>Bacteria</taxon>
        <taxon>Bacillati</taxon>
        <taxon>Actinomycetota</taxon>
        <taxon>Actinomycetes</taxon>
        <taxon>Streptosporangiales</taxon>
        <taxon>Streptosporangiaceae</taxon>
        <taxon>Nonomuraea</taxon>
    </lineage>
</organism>